<dbReference type="EMBL" id="MK072066">
    <property type="protein sequence ID" value="AYV77711.1"/>
    <property type="molecule type" value="Genomic_DNA"/>
</dbReference>
<reference evidence="1" key="1">
    <citation type="submission" date="2018-10" db="EMBL/GenBank/DDBJ databases">
        <title>Hidden diversity of soil giant viruses.</title>
        <authorList>
            <person name="Schulz F."/>
            <person name="Alteio L."/>
            <person name="Goudeau D."/>
            <person name="Ryan E.M."/>
            <person name="Malmstrom R.R."/>
            <person name="Blanchard J."/>
            <person name="Woyke T."/>
        </authorList>
    </citation>
    <scope>NUCLEOTIDE SEQUENCE</scope>
    <source>
        <strain evidence="1">EDV1</strain>
    </source>
</reference>
<gene>
    <name evidence="1" type="ORF">Edafosvirus1_42</name>
</gene>
<keyword evidence="1" id="KW-0808">Transferase</keyword>
<proteinExistence type="predicted"/>
<name>A0A3G4ZUN8_9VIRU</name>
<accession>A0A3G4ZUN8</accession>
<sequence>MSVEAKGEIPKLKISKKLQKLLRAQIDFFADTAMIKLCEESKLEETKKRCQLHKDILIQYGRFDLSRKNAESGGIYFNSSFTDIVNPEAEEPNNIHPNNTSDEGIYEIDDAKESTIGTKIKISSWKSCFDSFTITKKLDFRGKSDDKCIYTIDLFPDFVPKDYDATLWTRGGFTGWNWFNKSSHMALVMEALLNS</sequence>
<organism evidence="1">
    <name type="scientific">Edafosvirus sp</name>
    <dbReference type="NCBI Taxonomy" id="2487765"/>
    <lineage>
        <taxon>Viruses</taxon>
        <taxon>Varidnaviria</taxon>
        <taxon>Bamfordvirae</taxon>
        <taxon>Nucleocytoviricota</taxon>
        <taxon>Megaviricetes</taxon>
        <taxon>Imitervirales</taxon>
        <taxon>Mimiviridae</taxon>
        <taxon>Klosneuvirinae</taxon>
    </lineage>
</organism>
<protein>
    <submittedName>
        <fullName evidence="1">GNAT family N-acetyltransferase</fullName>
    </submittedName>
</protein>
<dbReference type="GO" id="GO:0016740">
    <property type="term" value="F:transferase activity"/>
    <property type="evidence" value="ECO:0007669"/>
    <property type="project" value="UniProtKB-KW"/>
</dbReference>
<evidence type="ECO:0000313" key="1">
    <source>
        <dbReference type="EMBL" id="AYV77711.1"/>
    </source>
</evidence>